<keyword evidence="4" id="KW-1185">Reference proteome</keyword>
<evidence type="ECO:0000313" key="4">
    <source>
        <dbReference type="Proteomes" id="UP000182793"/>
    </source>
</evidence>
<name>A0A091BUL2_STREI</name>
<sequence>MRLKIKVITQDEELFFDVPPAIYEIFKWHWEHKRDFKIANCVMKSDEILSIELMEIEVE</sequence>
<reference evidence="1 3" key="1">
    <citation type="journal article" date="2014" name="Genome Announc.">
        <title>Draft Genome Sequences of Streptococcus bovis Strains ATCC 33317 and JB1.</title>
        <authorList>
            <person name="Benahmed F.H."/>
            <person name="Gopinath G.R."/>
            <person name="Harbottle H."/>
            <person name="Cotta M.A."/>
            <person name="Luo Y."/>
            <person name="Henderson C."/>
            <person name="Teri P."/>
            <person name="Soppet D."/>
            <person name="Rasmussen M."/>
            <person name="Whitehead T.R."/>
            <person name="Davidson M."/>
        </authorList>
    </citation>
    <scope>NUCLEOTIDE SEQUENCE [LARGE SCALE GENOMIC DNA]</scope>
    <source>
        <strain evidence="1 3">JB1</strain>
    </source>
</reference>
<reference evidence="2 4" key="2">
    <citation type="submission" date="2016-10" db="EMBL/GenBank/DDBJ databases">
        <authorList>
            <person name="Varghese N."/>
            <person name="Submissions S."/>
        </authorList>
    </citation>
    <scope>NUCLEOTIDE SEQUENCE [LARGE SCALE GENOMIC DNA]</scope>
    <source>
        <strain evidence="2 4">JB1</strain>
    </source>
</reference>
<organism evidence="1 3">
    <name type="scientific">Streptococcus equinus JB1</name>
    <dbReference type="NCBI Taxonomy" id="1294274"/>
    <lineage>
        <taxon>Bacteria</taxon>
        <taxon>Bacillati</taxon>
        <taxon>Bacillota</taxon>
        <taxon>Bacilli</taxon>
        <taxon>Lactobacillales</taxon>
        <taxon>Streptococcaceae</taxon>
        <taxon>Streptococcus</taxon>
    </lineage>
</organism>
<comment type="caution">
    <text evidence="1">The sequence shown here is derived from an EMBL/GenBank/DDBJ whole genome shotgun (WGS) entry which is preliminary data.</text>
</comment>
<dbReference type="RefSeq" id="WP_039697033.1">
    <property type="nucleotide sequence ID" value="NZ_AUZH01000026.1"/>
</dbReference>
<gene>
    <name evidence="1" type="ORF">H702_07220</name>
    <name evidence="2" type="ORF">SAMN02910290_00684</name>
</gene>
<evidence type="ECO:0000313" key="2">
    <source>
        <dbReference type="EMBL" id="SFL15842.1"/>
    </source>
</evidence>
<protein>
    <submittedName>
        <fullName evidence="1">Uncharacterized protein</fullName>
    </submittedName>
</protein>
<proteinExistence type="predicted"/>
<evidence type="ECO:0000313" key="1">
    <source>
        <dbReference type="EMBL" id="KFN87442.1"/>
    </source>
</evidence>
<dbReference type="Proteomes" id="UP000182793">
    <property type="component" value="Unassembled WGS sequence"/>
</dbReference>
<evidence type="ECO:0000313" key="3">
    <source>
        <dbReference type="Proteomes" id="UP000029382"/>
    </source>
</evidence>
<dbReference type="AlphaFoldDB" id="A0A091BUL2"/>
<dbReference type="Proteomes" id="UP000029382">
    <property type="component" value="Unassembled WGS sequence"/>
</dbReference>
<accession>A0A091BUL2</accession>
<dbReference type="EMBL" id="FOTG01000003">
    <property type="protein sequence ID" value="SFL15842.1"/>
    <property type="molecule type" value="Genomic_DNA"/>
</dbReference>
<dbReference type="EMBL" id="AUZH01000026">
    <property type="protein sequence ID" value="KFN87442.1"/>
    <property type="molecule type" value="Genomic_DNA"/>
</dbReference>